<keyword evidence="2" id="KW-1185">Reference proteome</keyword>
<name>A0ACC2ZWG6_9EURO</name>
<proteinExistence type="predicted"/>
<gene>
    <name evidence="1" type="ORF">H2198_008723</name>
</gene>
<accession>A0ACC2ZWG6</accession>
<protein>
    <submittedName>
        <fullName evidence="1">Uncharacterized protein</fullName>
    </submittedName>
</protein>
<organism evidence="1 2">
    <name type="scientific">Neophaeococcomyces mojaviensis</name>
    <dbReference type="NCBI Taxonomy" id="3383035"/>
    <lineage>
        <taxon>Eukaryota</taxon>
        <taxon>Fungi</taxon>
        <taxon>Dikarya</taxon>
        <taxon>Ascomycota</taxon>
        <taxon>Pezizomycotina</taxon>
        <taxon>Eurotiomycetes</taxon>
        <taxon>Chaetothyriomycetidae</taxon>
        <taxon>Chaetothyriales</taxon>
        <taxon>Chaetothyriales incertae sedis</taxon>
        <taxon>Neophaeococcomyces</taxon>
    </lineage>
</organism>
<sequence length="651" mass="74151">MDEAIAQGHHRYGVTTIAGQATALLGDKYGDIFNIQQATILLSATTISEHNDRNSVPRDGLRIVRQNEAFPGYTLETITTFEDGRVISRRGRSDRIELRWERREDLGVGVFGEVHREELVDQDGGNCGLTIKKSRAVKVLRRRQLEHMKVDYKRELDVLIQLSQPQYVHRFVEFYSWYENTDNICLAMEYIPDGDLEKHRTMGLHEEDVKVIGQQILDGLSIMHRLDFIHRDIKPANVFIKTRTPIWWVKIGDFSISKSTFTRHTTLHTQVGTSGYQAPEVLGLVKTEKKHQYNAKCDIWSFGCLVYELLTRMLPFEDIGDLTKFCDGRRTIPDPDKADCLAASLPAIGFIQKLLQANPSDRPTADEALVLVKLWLSDRYNTLRPKSKLLSSMPDSRNQEGSRDEKKGLPPTTRARGTQSPVQDKKATRHDLEPHSTLKRQSNARTKLSTNVFSTPDEADDGSHPLQFNAPPDQVLLSVDQRLASPFTPYYHIPATMEILPIRFKDAVGRIFKFPWDRCCKWDGMQYLIHQAFELVHDLRPLVLQGRYDLIAPDKGVIMPHSWEHSIAPGMQIVMVLWPLVVPPPPPLLESDSQKSGSSFQLPKDESDFGRPVFKCVNMERKGTSPRPKKKSSSKQKQWQPGPFTSWILGG</sequence>
<dbReference type="Proteomes" id="UP001172386">
    <property type="component" value="Unassembled WGS sequence"/>
</dbReference>
<dbReference type="EMBL" id="JAPDRQ010000222">
    <property type="protein sequence ID" value="KAJ9652022.1"/>
    <property type="molecule type" value="Genomic_DNA"/>
</dbReference>
<comment type="caution">
    <text evidence="1">The sequence shown here is derived from an EMBL/GenBank/DDBJ whole genome shotgun (WGS) entry which is preliminary data.</text>
</comment>
<reference evidence="1" key="1">
    <citation type="submission" date="2022-10" db="EMBL/GenBank/DDBJ databases">
        <title>Culturing micro-colonial fungi from biological soil crusts in the Mojave desert and describing Neophaeococcomyces mojavensis, and introducing the new genera and species Taxawa tesnikishii.</title>
        <authorList>
            <person name="Kurbessoian T."/>
            <person name="Stajich J.E."/>
        </authorList>
    </citation>
    <scope>NUCLEOTIDE SEQUENCE</scope>
    <source>
        <strain evidence="1">JES_112</strain>
    </source>
</reference>
<evidence type="ECO:0000313" key="2">
    <source>
        <dbReference type="Proteomes" id="UP001172386"/>
    </source>
</evidence>
<evidence type="ECO:0000313" key="1">
    <source>
        <dbReference type="EMBL" id="KAJ9652022.1"/>
    </source>
</evidence>